<keyword evidence="1" id="KW-1133">Transmembrane helix</keyword>
<evidence type="ECO:0000256" key="1">
    <source>
        <dbReference type="SAM" id="Phobius"/>
    </source>
</evidence>
<feature type="transmembrane region" description="Helical" evidence="1">
    <location>
        <begin position="235"/>
        <end position="259"/>
    </location>
</feature>
<organism evidence="2 3">
    <name type="scientific">Saccharothrix violaceirubra</name>
    <dbReference type="NCBI Taxonomy" id="413306"/>
    <lineage>
        <taxon>Bacteria</taxon>
        <taxon>Bacillati</taxon>
        <taxon>Actinomycetota</taxon>
        <taxon>Actinomycetes</taxon>
        <taxon>Pseudonocardiales</taxon>
        <taxon>Pseudonocardiaceae</taxon>
        <taxon>Saccharothrix</taxon>
    </lineage>
</organism>
<protein>
    <submittedName>
        <fullName evidence="2">Uncharacterized protein</fullName>
    </submittedName>
</protein>
<dbReference type="RefSeq" id="WP_184670083.1">
    <property type="nucleotide sequence ID" value="NZ_BAABAI010000005.1"/>
</dbReference>
<evidence type="ECO:0000313" key="3">
    <source>
        <dbReference type="Proteomes" id="UP000542674"/>
    </source>
</evidence>
<keyword evidence="3" id="KW-1185">Reference proteome</keyword>
<keyword evidence="1" id="KW-0812">Transmembrane</keyword>
<feature type="transmembrane region" description="Helical" evidence="1">
    <location>
        <begin position="144"/>
        <end position="162"/>
    </location>
</feature>
<comment type="caution">
    <text evidence="2">The sequence shown here is derived from an EMBL/GenBank/DDBJ whole genome shotgun (WGS) entry which is preliminary data.</text>
</comment>
<feature type="transmembrane region" description="Helical" evidence="1">
    <location>
        <begin position="197"/>
        <end position="223"/>
    </location>
</feature>
<proteinExistence type="predicted"/>
<feature type="transmembrane region" description="Helical" evidence="1">
    <location>
        <begin position="271"/>
        <end position="290"/>
    </location>
</feature>
<dbReference type="AlphaFoldDB" id="A0A7W7T478"/>
<feature type="transmembrane region" description="Helical" evidence="1">
    <location>
        <begin position="117"/>
        <end position="137"/>
    </location>
</feature>
<feature type="transmembrane region" description="Helical" evidence="1">
    <location>
        <begin position="75"/>
        <end position="97"/>
    </location>
</feature>
<evidence type="ECO:0000313" key="2">
    <source>
        <dbReference type="EMBL" id="MBB4966216.1"/>
    </source>
</evidence>
<sequence length="333" mass="34432">MRREVVGAWLLLAGFAALWLGVAWDGQWHVDVGPDTFFTAPHLMFYFGTALIGTTSLVVVLGGRRSDGAVRVFGFHAPPAFLVAGLGAAGHLVYGAADLWWHTIYGFDILESTPSHLSLQLAMHVQAVGVTMAFAALRTTTSGRWGLVLAGAFGVGSGAILLDGAVFGVKLGMLALGGIAAWTVCAVMGITRSVRWAFALASAFLVVQAATFLFPPVVTGLYADGIGQPIRDDALGIPLVALAMPVAFPVVAALAAGVVSFARKRYPRPDLAMAVAGAVVGLGAALPRVIMDDDSANAVLGVVAVTVLGAVAGRFGWPCAVLMRRLGPKEVAA</sequence>
<gene>
    <name evidence="2" type="ORF">F4559_003575</name>
</gene>
<feature type="transmembrane region" description="Helical" evidence="1">
    <location>
        <begin position="43"/>
        <end position="63"/>
    </location>
</feature>
<dbReference type="EMBL" id="JACHJS010000001">
    <property type="protein sequence ID" value="MBB4966216.1"/>
    <property type="molecule type" value="Genomic_DNA"/>
</dbReference>
<accession>A0A7W7T478</accession>
<name>A0A7W7T478_9PSEU</name>
<keyword evidence="1" id="KW-0472">Membrane</keyword>
<reference evidence="2 3" key="1">
    <citation type="submission" date="2020-08" db="EMBL/GenBank/DDBJ databases">
        <title>Sequencing the genomes of 1000 actinobacteria strains.</title>
        <authorList>
            <person name="Klenk H.-P."/>
        </authorList>
    </citation>
    <scope>NUCLEOTIDE SEQUENCE [LARGE SCALE GENOMIC DNA]</scope>
    <source>
        <strain evidence="2 3">DSM 45084</strain>
    </source>
</reference>
<dbReference type="Proteomes" id="UP000542674">
    <property type="component" value="Unassembled WGS sequence"/>
</dbReference>
<feature type="transmembrane region" description="Helical" evidence="1">
    <location>
        <begin position="168"/>
        <end position="190"/>
    </location>
</feature>
<feature type="transmembrane region" description="Helical" evidence="1">
    <location>
        <begin position="296"/>
        <end position="317"/>
    </location>
</feature>